<dbReference type="InterPro" id="IPR027370">
    <property type="entry name" value="Znf-RING_euk"/>
</dbReference>
<keyword evidence="1" id="KW-0479">Metal-binding</keyword>
<dbReference type="PROSITE" id="PS50089">
    <property type="entry name" value="ZF_RING_2"/>
    <property type="match status" value="1"/>
</dbReference>
<sequence>MPTNIEAELDKNAAIFQFLCTIPTIDLTSPLEEECFICKEKYQNNGWELGGTVHHPVALPCGHILGFQCLVRWALSANFHNSCSLCRAQILDPSTTRAQLSRALAPSFARLEMLAIISKSTISQNRKTQLLEVFEKSLWGEKARSVLTNNSDRTMAVWEEILGKMCKKPTAPVGQNRPGLLNERDAPIRNQELGLQKPINIQRVSFFGAAGLAFALTRLMWYLSTGRQTTSATLTLDCTVLLYTGVAALCGLSWDNRLVVCGVVVGVVLSVAAQQVEVLEIDNL</sequence>
<dbReference type="OrthoDB" id="8062037at2759"/>
<dbReference type="GO" id="GO:0008270">
    <property type="term" value="F:zinc ion binding"/>
    <property type="evidence" value="ECO:0007669"/>
    <property type="project" value="UniProtKB-KW"/>
</dbReference>
<keyword evidence="3" id="KW-0862">Zinc</keyword>
<dbReference type="InterPro" id="IPR013083">
    <property type="entry name" value="Znf_RING/FYVE/PHD"/>
</dbReference>
<dbReference type="Gene3D" id="3.30.40.10">
    <property type="entry name" value="Zinc/RING finger domain, C3HC4 (zinc finger)"/>
    <property type="match status" value="1"/>
</dbReference>
<keyword evidence="7" id="KW-1185">Reference proteome</keyword>
<dbReference type="Proteomes" id="UP000664534">
    <property type="component" value="Unassembled WGS sequence"/>
</dbReference>
<name>A0A8H3PIP7_9LECA</name>
<accession>A0A8H3PIP7</accession>
<evidence type="ECO:0000259" key="5">
    <source>
        <dbReference type="PROSITE" id="PS50089"/>
    </source>
</evidence>
<evidence type="ECO:0000256" key="1">
    <source>
        <dbReference type="ARBA" id="ARBA00022723"/>
    </source>
</evidence>
<comment type="caution">
    <text evidence="6">The sequence shown here is derived from an EMBL/GenBank/DDBJ whole genome shotgun (WGS) entry which is preliminary data.</text>
</comment>
<dbReference type="EMBL" id="CAJPDT010000156">
    <property type="protein sequence ID" value="CAF9941777.1"/>
    <property type="molecule type" value="Genomic_DNA"/>
</dbReference>
<feature type="domain" description="RING-type" evidence="5">
    <location>
        <begin position="35"/>
        <end position="87"/>
    </location>
</feature>
<keyword evidence="2 4" id="KW-0863">Zinc-finger</keyword>
<evidence type="ECO:0000256" key="3">
    <source>
        <dbReference type="ARBA" id="ARBA00022833"/>
    </source>
</evidence>
<dbReference type="SMART" id="SM00184">
    <property type="entry name" value="RING"/>
    <property type="match status" value="1"/>
</dbReference>
<dbReference type="AlphaFoldDB" id="A0A8H3PIP7"/>
<evidence type="ECO:0000313" key="6">
    <source>
        <dbReference type="EMBL" id="CAF9941777.1"/>
    </source>
</evidence>
<evidence type="ECO:0000256" key="2">
    <source>
        <dbReference type="ARBA" id="ARBA00022771"/>
    </source>
</evidence>
<organism evidence="6 7">
    <name type="scientific">Imshaugia aleurites</name>
    <dbReference type="NCBI Taxonomy" id="172621"/>
    <lineage>
        <taxon>Eukaryota</taxon>
        <taxon>Fungi</taxon>
        <taxon>Dikarya</taxon>
        <taxon>Ascomycota</taxon>
        <taxon>Pezizomycotina</taxon>
        <taxon>Lecanoromycetes</taxon>
        <taxon>OSLEUM clade</taxon>
        <taxon>Lecanoromycetidae</taxon>
        <taxon>Lecanorales</taxon>
        <taxon>Lecanorineae</taxon>
        <taxon>Parmeliaceae</taxon>
        <taxon>Imshaugia</taxon>
    </lineage>
</organism>
<proteinExistence type="predicted"/>
<protein>
    <recommendedName>
        <fullName evidence="5">RING-type domain-containing protein</fullName>
    </recommendedName>
</protein>
<dbReference type="Pfam" id="PF13445">
    <property type="entry name" value="zf-RING_UBOX"/>
    <property type="match status" value="1"/>
</dbReference>
<evidence type="ECO:0000313" key="7">
    <source>
        <dbReference type="Proteomes" id="UP000664534"/>
    </source>
</evidence>
<dbReference type="InterPro" id="IPR001841">
    <property type="entry name" value="Znf_RING"/>
</dbReference>
<evidence type="ECO:0000256" key="4">
    <source>
        <dbReference type="PROSITE-ProRule" id="PRU00175"/>
    </source>
</evidence>
<gene>
    <name evidence="6" type="ORF">IMSHALPRED_002893</name>
</gene>
<reference evidence="6" key="1">
    <citation type="submission" date="2021-03" db="EMBL/GenBank/DDBJ databases">
        <authorList>
            <person name="Tagirdzhanova G."/>
        </authorList>
    </citation>
    <scope>NUCLEOTIDE SEQUENCE</scope>
</reference>
<dbReference type="SUPFAM" id="SSF57850">
    <property type="entry name" value="RING/U-box"/>
    <property type="match status" value="1"/>
</dbReference>